<keyword evidence="3" id="KW-1185">Reference proteome</keyword>
<feature type="signal peptide" evidence="1">
    <location>
        <begin position="1"/>
        <end position="19"/>
    </location>
</feature>
<gene>
    <name evidence="2" type="ORF">DAETH_27220</name>
</gene>
<evidence type="ECO:0000313" key="2">
    <source>
        <dbReference type="EMBL" id="BDP42753.1"/>
    </source>
</evidence>
<reference evidence="2" key="1">
    <citation type="submission" date="2022-07" db="EMBL/GenBank/DDBJ databases">
        <title>Complete Genome Sequence of the Radioresistant Bacterium Deinococcus aetherius ST0316, Isolated from the Air Dust collected in Lower Stratosphere above Japan.</title>
        <authorList>
            <person name="Satoh K."/>
            <person name="Hagiwara K."/>
            <person name="Katsumata K."/>
            <person name="Kubo A."/>
            <person name="Yokobori S."/>
            <person name="Yamagishi A."/>
            <person name="Oono Y."/>
            <person name="Narumi I."/>
        </authorList>
    </citation>
    <scope>NUCLEOTIDE SEQUENCE</scope>
    <source>
        <strain evidence="2">ST0316</strain>
    </source>
</reference>
<dbReference type="RefSeq" id="WP_264775436.1">
    <property type="nucleotide sequence ID" value="NZ_AP026560.1"/>
</dbReference>
<dbReference type="Proteomes" id="UP001064971">
    <property type="component" value="Chromosome"/>
</dbReference>
<dbReference type="EMBL" id="AP026560">
    <property type="protein sequence ID" value="BDP42753.1"/>
    <property type="molecule type" value="Genomic_DNA"/>
</dbReference>
<name>A0ABN6RJ28_9DEIO</name>
<proteinExistence type="predicted"/>
<feature type="chain" id="PRO_5045743901" description="Outer membrane protein beta-barrel domain-containing protein" evidence="1">
    <location>
        <begin position="20"/>
        <end position="157"/>
    </location>
</feature>
<protein>
    <recommendedName>
        <fullName evidence="4">Outer membrane protein beta-barrel domain-containing protein</fullName>
    </recommendedName>
</protein>
<accession>A0ABN6RJ28</accession>
<evidence type="ECO:0000256" key="1">
    <source>
        <dbReference type="SAM" id="SignalP"/>
    </source>
</evidence>
<organism evidence="2 3">
    <name type="scientific">Deinococcus aetherius</name>
    <dbReference type="NCBI Taxonomy" id="200252"/>
    <lineage>
        <taxon>Bacteria</taxon>
        <taxon>Thermotogati</taxon>
        <taxon>Deinococcota</taxon>
        <taxon>Deinococci</taxon>
        <taxon>Deinococcales</taxon>
        <taxon>Deinococcaceae</taxon>
        <taxon>Deinococcus</taxon>
    </lineage>
</organism>
<evidence type="ECO:0000313" key="3">
    <source>
        <dbReference type="Proteomes" id="UP001064971"/>
    </source>
</evidence>
<evidence type="ECO:0008006" key="4">
    <source>
        <dbReference type="Google" id="ProtNLM"/>
    </source>
</evidence>
<keyword evidence="1" id="KW-0732">Signal</keyword>
<sequence length="157" mass="16160">MKKALFGLLALSAVSTAAADSVGGFIGTGAGVYYRNELTVNSSVRYALNLNAVNLFRGGSLALGGDVAYLGQIRSGATLAGFNPYYGLGLGADVSLGSNNYISVYPHGLLGLEYQVTTPLSIFVEGSVGPSLSIGNGGLNFDFLGFGARVGVNYTFR</sequence>